<comment type="caution">
    <text evidence="4">The sequence shown here is derived from an EMBL/GenBank/DDBJ whole genome shotgun (WGS) entry which is preliminary data.</text>
</comment>
<evidence type="ECO:0000259" key="2">
    <source>
        <dbReference type="Pfam" id="PF01408"/>
    </source>
</evidence>
<dbReference type="PANTHER" id="PTHR43818:SF11">
    <property type="entry name" value="BCDNA.GH03377"/>
    <property type="match status" value="1"/>
</dbReference>
<feature type="domain" description="Gfo/Idh/MocA-like oxidoreductase N-terminal" evidence="2">
    <location>
        <begin position="5"/>
        <end position="117"/>
    </location>
</feature>
<dbReference type="Gene3D" id="3.30.360.10">
    <property type="entry name" value="Dihydrodipicolinate Reductase, domain 2"/>
    <property type="match status" value="1"/>
</dbReference>
<dbReference type="SUPFAM" id="SSF55347">
    <property type="entry name" value="Glyceraldehyde-3-phosphate dehydrogenase-like, C-terminal domain"/>
    <property type="match status" value="1"/>
</dbReference>
<dbReference type="Gene3D" id="3.40.50.720">
    <property type="entry name" value="NAD(P)-binding Rossmann-like Domain"/>
    <property type="match status" value="1"/>
</dbReference>
<evidence type="ECO:0000259" key="3">
    <source>
        <dbReference type="Pfam" id="PF22725"/>
    </source>
</evidence>
<protein>
    <submittedName>
        <fullName evidence="4">Gfo/Idh/MocA family oxidoreductase</fullName>
    </submittedName>
</protein>
<keyword evidence="1" id="KW-0560">Oxidoreductase</keyword>
<name>A0ABV1KTN5_9BACL</name>
<dbReference type="Pfam" id="PF22725">
    <property type="entry name" value="GFO_IDH_MocA_C3"/>
    <property type="match status" value="1"/>
</dbReference>
<dbReference type="InterPro" id="IPR050463">
    <property type="entry name" value="Gfo/Idh/MocA_oxidrdct_glycsds"/>
</dbReference>
<reference evidence="4 5" key="1">
    <citation type="journal article" date="2023" name="Genome Announc.">
        <title>Pan-Genome Analyses of the Genus Cohnella and Proposal of the Novel Species Cohnella silvisoli sp. nov., Isolated from Forest Soil.</title>
        <authorList>
            <person name="Wang C."/>
            <person name="Mao L."/>
            <person name="Bao G."/>
            <person name="Zhu H."/>
        </authorList>
    </citation>
    <scope>NUCLEOTIDE SEQUENCE [LARGE SCALE GENOMIC DNA]</scope>
    <source>
        <strain evidence="4 5">NL03-T5-1</strain>
    </source>
</reference>
<evidence type="ECO:0000256" key="1">
    <source>
        <dbReference type="ARBA" id="ARBA00023002"/>
    </source>
</evidence>
<dbReference type="InterPro" id="IPR000683">
    <property type="entry name" value="Gfo/Idh/MocA-like_OxRdtase_N"/>
</dbReference>
<dbReference type="InterPro" id="IPR036291">
    <property type="entry name" value="NAD(P)-bd_dom_sf"/>
</dbReference>
<dbReference type="PANTHER" id="PTHR43818">
    <property type="entry name" value="BCDNA.GH03377"/>
    <property type="match status" value="1"/>
</dbReference>
<accession>A0ABV1KTN5</accession>
<keyword evidence="5" id="KW-1185">Reference proteome</keyword>
<dbReference type="Proteomes" id="UP001493487">
    <property type="component" value="Unassembled WGS sequence"/>
</dbReference>
<organism evidence="4 5">
    <name type="scientific">Cohnella silvisoli</name>
    <dbReference type="NCBI Taxonomy" id="2873699"/>
    <lineage>
        <taxon>Bacteria</taxon>
        <taxon>Bacillati</taxon>
        <taxon>Bacillota</taxon>
        <taxon>Bacilli</taxon>
        <taxon>Bacillales</taxon>
        <taxon>Paenibacillaceae</taxon>
        <taxon>Cohnella</taxon>
    </lineage>
</organism>
<gene>
    <name evidence="4" type="ORF">QJS35_13505</name>
</gene>
<evidence type="ECO:0000313" key="5">
    <source>
        <dbReference type="Proteomes" id="UP001493487"/>
    </source>
</evidence>
<dbReference type="RefSeq" id="WP_232185858.1">
    <property type="nucleotide sequence ID" value="NZ_JAIOAP010000006.1"/>
</dbReference>
<dbReference type="SUPFAM" id="SSF51735">
    <property type="entry name" value="NAD(P)-binding Rossmann-fold domains"/>
    <property type="match status" value="1"/>
</dbReference>
<proteinExistence type="predicted"/>
<dbReference type="Pfam" id="PF01408">
    <property type="entry name" value="GFO_IDH_MocA"/>
    <property type="match status" value="1"/>
</dbReference>
<dbReference type="InterPro" id="IPR055170">
    <property type="entry name" value="GFO_IDH_MocA-like_dom"/>
</dbReference>
<feature type="domain" description="GFO/IDH/MocA-like oxidoreductase" evidence="3">
    <location>
        <begin position="131"/>
        <end position="257"/>
    </location>
</feature>
<evidence type="ECO:0000313" key="4">
    <source>
        <dbReference type="EMBL" id="MEQ4483408.1"/>
    </source>
</evidence>
<dbReference type="EMBL" id="JASKHM010000007">
    <property type="protein sequence ID" value="MEQ4483408.1"/>
    <property type="molecule type" value="Genomic_DNA"/>
</dbReference>
<sequence>MSKTRVAVVGCGSVSDKYLPDLLANPFVEVTSLCDASKEQVKRQAETFGIDRTYSDISQLMADGQFDLLVNLTSMKFHAPINRMALEAGKHVWCEKPMATDLKEAYELISLAKQKGLGMWAAPNSPTSPAFKTMKEIVASGSIGKVFAAHGIYGSEGPSWSPWFYKKGGGALYDLGVYNITTLAAILGPVQRVTAFIGTALPERTIDIGNIEVESDDNAVVVMDHGNSVLSVIQTGYVYGKQLEDVTIQIIGTNGAVAMEGYDWDPKGVRVCEGMTGQWKTVCRDQKGYDWFSGASYVAECLAMGKEPEMTGEQAVHVLEIMNAAHESARTGRVVNLESTFFWK</sequence>